<dbReference type="AlphaFoldDB" id="A0A5E4SPP8"/>
<evidence type="ECO:0000313" key="2">
    <source>
        <dbReference type="EMBL" id="VVD77415.1"/>
    </source>
</evidence>
<protein>
    <submittedName>
        <fullName evidence="2">Uncharacterized protein</fullName>
    </submittedName>
</protein>
<feature type="region of interest" description="Disordered" evidence="1">
    <location>
        <begin position="278"/>
        <end position="303"/>
    </location>
</feature>
<name>A0A5E4SPP8_9BURK</name>
<accession>A0A5E4SPP8</accession>
<evidence type="ECO:0000313" key="3">
    <source>
        <dbReference type="Proteomes" id="UP000343335"/>
    </source>
</evidence>
<evidence type="ECO:0000256" key="1">
    <source>
        <dbReference type="SAM" id="MobiDB-lite"/>
    </source>
</evidence>
<gene>
    <name evidence="2" type="ORF">PCO31010_00957</name>
</gene>
<dbReference type="Proteomes" id="UP000343335">
    <property type="component" value="Unassembled WGS sequence"/>
</dbReference>
<organism evidence="2 3">
    <name type="scientific">Pandoraea commovens</name>
    <dbReference type="NCBI Taxonomy" id="2508289"/>
    <lineage>
        <taxon>Bacteria</taxon>
        <taxon>Pseudomonadati</taxon>
        <taxon>Pseudomonadota</taxon>
        <taxon>Betaproteobacteria</taxon>
        <taxon>Burkholderiales</taxon>
        <taxon>Burkholderiaceae</taxon>
        <taxon>Pandoraea</taxon>
    </lineage>
</organism>
<dbReference type="EMBL" id="CABPSA010000001">
    <property type="protein sequence ID" value="VVD77415.1"/>
    <property type="molecule type" value="Genomic_DNA"/>
</dbReference>
<proteinExistence type="predicted"/>
<feature type="region of interest" description="Disordered" evidence="1">
    <location>
        <begin position="1"/>
        <end position="22"/>
    </location>
</feature>
<reference evidence="2 3" key="1">
    <citation type="submission" date="2019-08" db="EMBL/GenBank/DDBJ databases">
        <authorList>
            <person name="Peeters C."/>
        </authorList>
    </citation>
    <scope>NUCLEOTIDE SEQUENCE [LARGE SCALE GENOMIC DNA]</scope>
    <source>
        <strain evidence="2 3">LMG 31010</strain>
    </source>
</reference>
<dbReference type="OrthoDB" id="8940243at2"/>
<sequence>MPSTHSNTYLTPANASNTYTGGMPLPDADNAAVRNDAANALKRLSEISSSLSEMAPSPPAVGRFTALMHHVGNVALSISALGAASLNTVKETYVSSSLSSAHKITLGTAAVASLSSVMDLAVAVGKYCNPASTTSQIMNTAWFASAGKLLGSKHIETYGGKYQTALLGTSMILFFNQAGQIAGQHHAQHEHEDTVTPNSLDLPAPSASPQTRAQELDSLQSCIGLVATAYRAFGDVATTAVIDWMNAREAKRNMDVVERSMNYEEAFGTVGKFRLRDADATPREDVDVEAALTSPETRRPDKR</sequence>
<feature type="region of interest" description="Disordered" evidence="1">
    <location>
        <begin position="185"/>
        <end position="209"/>
    </location>
</feature>
<dbReference type="RefSeq" id="WP_150663169.1">
    <property type="nucleotide sequence ID" value="NZ_CABPSA010000001.1"/>
</dbReference>
<feature type="compositionally biased region" description="Polar residues" evidence="1">
    <location>
        <begin position="1"/>
        <end position="20"/>
    </location>
</feature>